<sequence length="381" mass="40450">MLTAGQSGQTGVFLLPAPGLTAHCVDSSPAAFLKDQSSVCSRRLVLDQDCGSLPALSMDAYTSIRLLAGKNQEAAVVPLEVSSVVLRSTDNTETELKLSAGQTVRPSLTEPTLCANVVLKVVYEIRFGPAGELLKASLSLVLGFVREAALPLQQDFQVSYLQEDAGEAVVRHSGNPGYVVGMPLVSGTKTAEGISRSLDPADWLSVPLSSEDQDCLRPSPRRSPLLFGLDSASGCTLRLEDAANCSLVSRLLLDVLRGPRRPPFVASFGNSAVENPLDWVPIKSSFLLEDTPSCSIPVSLHLEIRWTKYGSLVNPQAQIVSVTEVVQTNSSSLLQAPGGGSLQPISSSVSFIPVSAAAQPGYRATPTIDAKLPFDFFLPFV</sequence>
<feature type="domain" description="Tectonic-1-3" evidence="2">
    <location>
        <begin position="8"/>
        <end position="162"/>
    </location>
</feature>
<dbReference type="GO" id="GO:0036038">
    <property type="term" value="C:MKS complex"/>
    <property type="evidence" value="ECO:0007669"/>
    <property type="project" value="TreeGrafter"/>
</dbReference>
<dbReference type="InterPro" id="IPR040354">
    <property type="entry name" value="TCTN1-3"/>
</dbReference>
<dbReference type="Pfam" id="PF07773">
    <property type="entry name" value="TCTN_DUF1619"/>
    <property type="match status" value="2"/>
</dbReference>
<evidence type="ECO:0000256" key="1">
    <source>
        <dbReference type="ARBA" id="ARBA00011495"/>
    </source>
</evidence>
<feature type="domain" description="Tectonic-1-3" evidence="2">
    <location>
        <begin position="174"/>
        <end position="352"/>
    </location>
</feature>
<keyword evidence="4" id="KW-1185">Reference proteome</keyword>
<proteinExistence type="predicted"/>
<evidence type="ECO:0000259" key="2">
    <source>
        <dbReference type="Pfam" id="PF07773"/>
    </source>
</evidence>
<evidence type="ECO:0000313" key="3">
    <source>
        <dbReference type="Ensembl" id="ENSSFAP00005002976.1"/>
    </source>
</evidence>
<organism evidence="3 4">
    <name type="scientific">Salarias fasciatus</name>
    <name type="common">Jewelled blenny</name>
    <name type="synonym">Blennius fasciatus</name>
    <dbReference type="NCBI Taxonomy" id="181472"/>
    <lineage>
        <taxon>Eukaryota</taxon>
        <taxon>Metazoa</taxon>
        <taxon>Chordata</taxon>
        <taxon>Craniata</taxon>
        <taxon>Vertebrata</taxon>
        <taxon>Euteleostomi</taxon>
        <taxon>Actinopterygii</taxon>
        <taxon>Neopterygii</taxon>
        <taxon>Teleostei</taxon>
        <taxon>Neoteleostei</taxon>
        <taxon>Acanthomorphata</taxon>
        <taxon>Ovalentaria</taxon>
        <taxon>Blenniimorphae</taxon>
        <taxon>Blenniiformes</taxon>
        <taxon>Blennioidei</taxon>
        <taxon>Blenniidae</taxon>
        <taxon>Salariinae</taxon>
        <taxon>Salarias</taxon>
    </lineage>
</organism>
<dbReference type="PANTHER" id="PTHR14611">
    <property type="entry name" value="TECTONIC FAMILY MEMBER"/>
    <property type="match status" value="1"/>
</dbReference>
<accession>A0A672F803</accession>
<dbReference type="AlphaFoldDB" id="A0A672F803"/>
<dbReference type="Proteomes" id="UP000472267">
    <property type="component" value="Chromosome 2"/>
</dbReference>
<evidence type="ECO:0000313" key="4">
    <source>
        <dbReference type="Proteomes" id="UP000472267"/>
    </source>
</evidence>
<name>A0A672F803_SALFA</name>
<dbReference type="Ensembl" id="ENSSFAT00005003174.1">
    <property type="protein sequence ID" value="ENSSFAP00005002939.1"/>
    <property type="gene ID" value="ENSSFAG00005002046.1"/>
</dbReference>
<dbReference type="GO" id="GO:1904491">
    <property type="term" value="P:protein localization to ciliary transition zone"/>
    <property type="evidence" value="ECO:0007669"/>
    <property type="project" value="TreeGrafter"/>
</dbReference>
<dbReference type="Ensembl" id="ENSSFAT00005003213.1">
    <property type="protein sequence ID" value="ENSSFAP00005002976.1"/>
    <property type="gene ID" value="ENSSFAG00005002046.1"/>
</dbReference>
<dbReference type="InterPro" id="IPR011677">
    <property type="entry name" value="TCTN1-3_dom"/>
</dbReference>
<dbReference type="PANTHER" id="PTHR14611:SF1">
    <property type="entry name" value="TECTONIC-1"/>
    <property type="match status" value="1"/>
</dbReference>
<dbReference type="Ensembl" id="ENSSFAT00005003268.1">
    <property type="protein sequence ID" value="ENSSFAP00005003030.1"/>
    <property type="gene ID" value="ENSSFAG00005002046.1"/>
</dbReference>
<comment type="subunit">
    <text evidence="1">Part of the tectonic-like complex (also named B9 complex).</text>
</comment>
<reference evidence="3" key="2">
    <citation type="submission" date="2025-05" db="UniProtKB">
        <authorList>
            <consortium name="Ensembl"/>
        </authorList>
    </citation>
    <scope>IDENTIFICATION</scope>
</reference>
<dbReference type="GO" id="GO:0060271">
    <property type="term" value="P:cilium assembly"/>
    <property type="evidence" value="ECO:0007669"/>
    <property type="project" value="TreeGrafter"/>
</dbReference>
<dbReference type="OMA" id="AGDVKIC"/>
<reference evidence="3" key="1">
    <citation type="submission" date="2019-06" db="EMBL/GenBank/DDBJ databases">
        <authorList>
            <consortium name="Wellcome Sanger Institute Data Sharing"/>
        </authorList>
    </citation>
    <scope>NUCLEOTIDE SEQUENCE [LARGE SCALE GENOMIC DNA]</scope>
</reference>
<protein>
    <recommendedName>
        <fullName evidence="2">Tectonic-1-3 domain-containing protein</fullName>
    </recommendedName>
</protein>